<dbReference type="OMA" id="HSDYLMQ"/>
<proteinExistence type="predicted"/>
<feature type="coiled-coil region" evidence="1">
    <location>
        <begin position="183"/>
        <end position="233"/>
    </location>
</feature>
<dbReference type="OrthoDB" id="5982311at2759"/>
<dbReference type="EnsemblMetazoa" id="CapteT227543">
    <property type="protein sequence ID" value="CapteP227543"/>
    <property type="gene ID" value="CapteG227543"/>
</dbReference>
<organism evidence="2">
    <name type="scientific">Capitella teleta</name>
    <name type="common">Polychaete worm</name>
    <dbReference type="NCBI Taxonomy" id="283909"/>
    <lineage>
        <taxon>Eukaryota</taxon>
        <taxon>Metazoa</taxon>
        <taxon>Spiralia</taxon>
        <taxon>Lophotrochozoa</taxon>
        <taxon>Annelida</taxon>
        <taxon>Polychaeta</taxon>
        <taxon>Sedentaria</taxon>
        <taxon>Scolecida</taxon>
        <taxon>Capitellidae</taxon>
        <taxon>Capitella</taxon>
    </lineage>
</organism>
<accession>R7TCS4</accession>
<evidence type="ECO:0000256" key="1">
    <source>
        <dbReference type="SAM" id="Coils"/>
    </source>
</evidence>
<protein>
    <submittedName>
        <fullName evidence="2 3">Uncharacterized protein</fullName>
    </submittedName>
</protein>
<feature type="coiled-coil region" evidence="1">
    <location>
        <begin position="70"/>
        <end position="158"/>
    </location>
</feature>
<keyword evidence="1" id="KW-0175">Coiled coil</keyword>
<dbReference type="AlphaFoldDB" id="R7TCS4"/>
<reference evidence="4" key="1">
    <citation type="submission" date="2012-12" db="EMBL/GenBank/DDBJ databases">
        <authorList>
            <person name="Hellsten U."/>
            <person name="Grimwood J."/>
            <person name="Chapman J.A."/>
            <person name="Shapiro H."/>
            <person name="Aerts A."/>
            <person name="Otillar R.P."/>
            <person name="Terry A.Y."/>
            <person name="Boore J.L."/>
            <person name="Simakov O."/>
            <person name="Marletaz F."/>
            <person name="Cho S.-J."/>
            <person name="Edsinger-Gonzales E."/>
            <person name="Havlak P."/>
            <person name="Kuo D.-H."/>
            <person name="Larsson T."/>
            <person name="Lv J."/>
            <person name="Arendt D."/>
            <person name="Savage R."/>
            <person name="Osoegawa K."/>
            <person name="de Jong P."/>
            <person name="Lindberg D.R."/>
            <person name="Seaver E.C."/>
            <person name="Weisblat D.A."/>
            <person name="Putnam N.H."/>
            <person name="Grigoriev I.V."/>
            <person name="Rokhsar D.S."/>
        </authorList>
    </citation>
    <scope>NUCLEOTIDE SEQUENCE</scope>
    <source>
        <strain evidence="4">I ESC-2004</strain>
    </source>
</reference>
<dbReference type="EMBL" id="AMQN01014936">
    <property type="status" value="NOT_ANNOTATED_CDS"/>
    <property type="molecule type" value="Genomic_DNA"/>
</dbReference>
<dbReference type="Proteomes" id="UP000014760">
    <property type="component" value="Unassembled WGS sequence"/>
</dbReference>
<gene>
    <name evidence="2" type="ORF">CAPTEDRAFT_227543</name>
</gene>
<evidence type="ECO:0000313" key="3">
    <source>
        <dbReference type="EnsemblMetazoa" id="CapteP227543"/>
    </source>
</evidence>
<reference evidence="3" key="3">
    <citation type="submission" date="2015-06" db="UniProtKB">
        <authorList>
            <consortium name="EnsemblMetazoa"/>
        </authorList>
    </citation>
    <scope>IDENTIFICATION</scope>
</reference>
<evidence type="ECO:0000313" key="4">
    <source>
        <dbReference type="Proteomes" id="UP000014760"/>
    </source>
</evidence>
<dbReference type="HOGENOM" id="CLU_947455_0_0_1"/>
<reference evidence="2 4" key="2">
    <citation type="journal article" date="2013" name="Nature">
        <title>Insights into bilaterian evolution from three spiralian genomes.</title>
        <authorList>
            <person name="Simakov O."/>
            <person name="Marletaz F."/>
            <person name="Cho S.J."/>
            <person name="Edsinger-Gonzales E."/>
            <person name="Havlak P."/>
            <person name="Hellsten U."/>
            <person name="Kuo D.H."/>
            <person name="Larsson T."/>
            <person name="Lv J."/>
            <person name="Arendt D."/>
            <person name="Savage R."/>
            <person name="Osoegawa K."/>
            <person name="de Jong P."/>
            <person name="Grimwood J."/>
            <person name="Chapman J.A."/>
            <person name="Shapiro H."/>
            <person name="Aerts A."/>
            <person name="Otillar R.P."/>
            <person name="Terry A.Y."/>
            <person name="Boore J.L."/>
            <person name="Grigoriev I.V."/>
            <person name="Lindberg D.R."/>
            <person name="Seaver E.C."/>
            <person name="Weisblat D.A."/>
            <person name="Putnam N.H."/>
            <person name="Rokhsar D.S."/>
        </authorList>
    </citation>
    <scope>NUCLEOTIDE SEQUENCE</scope>
    <source>
        <strain evidence="2 4">I ESC-2004</strain>
    </source>
</reference>
<keyword evidence="4" id="KW-1185">Reference proteome</keyword>
<name>R7TCS4_CAPTE</name>
<dbReference type="EMBL" id="KB311434">
    <property type="protein sequence ID" value="ELT89267.1"/>
    <property type="molecule type" value="Genomic_DNA"/>
</dbReference>
<evidence type="ECO:0000313" key="2">
    <source>
        <dbReference type="EMBL" id="ELT89267.1"/>
    </source>
</evidence>
<sequence>MSTRRLRHGRDSLELLERILNKTSLTTKRVTHGHIIDIGEGLMTKTHVDIDGMRKTAVKEALDAAENRHIRELCAALSRARKEAADDKEKAMTRQKVHYEQLAKRVALQRSKAEEEKIRELTKKFEKEKAEALSQQWIECERLKEEAIEEACEALRKQLRNEFAIEKEMAIAQALSLAREKFRKREQETIERTRKECEALAATEAARVTEIHAQEISMQNERYNILLKKYNKEIDHKQHVESDFHELQTDYQRFMNYTDGKYHSDYMMHLRDHGLNIAKKKVSVVTYEDIQKMS</sequence>